<evidence type="ECO:0000256" key="4">
    <source>
        <dbReference type="ARBA" id="ARBA00023136"/>
    </source>
</evidence>
<dbReference type="Proteomes" id="UP001153737">
    <property type="component" value="Chromosome 2"/>
</dbReference>
<dbReference type="InterPro" id="IPR042512">
    <property type="entry name" value="TLCD5"/>
</dbReference>
<evidence type="ECO:0000313" key="9">
    <source>
        <dbReference type="Proteomes" id="UP001153737"/>
    </source>
</evidence>
<dbReference type="GO" id="GO:0016020">
    <property type="term" value="C:membrane"/>
    <property type="evidence" value="ECO:0007669"/>
    <property type="project" value="UniProtKB-SubCell"/>
</dbReference>
<feature type="domain" description="TLC" evidence="7">
    <location>
        <begin position="39"/>
        <end position="265"/>
    </location>
</feature>
<reference evidence="8" key="2">
    <citation type="submission" date="2022-10" db="EMBL/GenBank/DDBJ databases">
        <authorList>
            <consortium name="ENA_rothamsted_submissions"/>
            <consortium name="culmorum"/>
            <person name="King R."/>
        </authorList>
    </citation>
    <scope>NUCLEOTIDE SEQUENCE</scope>
</reference>
<keyword evidence="4 5" id="KW-0472">Membrane</keyword>
<dbReference type="OrthoDB" id="506011at2759"/>
<feature type="transmembrane region" description="Helical" evidence="6">
    <location>
        <begin position="164"/>
        <end position="189"/>
    </location>
</feature>
<feature type="transmembrane region" description="Helical" evidence="6">
    <location>
        <begin position="44"/>
        <end position="62"/>
    </location>
</feature>
<protein>
    <recommendedName>
        <fullName evidence="7">TLC domain-containing protein</fullName>
    </recommendedName>
</protein>
<keyword evidence="3 6" id="KW-1133">Transmembrane helix</keyword>
<sequence length="483" mass="55557">MTENATNSGHINYESIFAVAVSSALWRLGYEATRYVLPKKNPEYSCRIISFVHGLVMAFIGINQCFMIDSPFDHPEWKTTYMQSFLMVTSLGYFVHDLAWCLQHQTEDRLMIAHHVYSVCALFRMLFKGYSGAQATCALGSMELTNPFLQARWFIRSEGMYPSVLFTSVETTFMIVFIAIRIVLGTYFILSYFNHDLAWCLQHQIEDRLMIAHHVYSVCALFRMLFKVYSGAQATCALGSMELTNPFLQARWFIRSEGMYLSVLFTSVETTFMIVFIAIRIVLGTYFILGYFVHDLAWCLQHQTEDRLMIAHHVYSVCALFRMLFKGYSGAQATCALGSMELTNPFLQARWFIRSEGMYPSVLFTSVETTFMIVFIAIRIVLGTYFIMIRFIRTNHCFMIDSSFDQPEWKTTYMQSFLMVTSLGYLVHDLAWCLQYQTEDRLMIAHHVHSVCALFRKLLNGYSGAQATLCFGGHGTHKPLSSS</sequence>
<organism evidence="8 9">
    <name type="scientific">Phaedon cochleariae</name>
    <name type="common">Mustard beetle</name>
    <dbReference type="NCBI Taxonomy" id="80249"/>
    <lineage>
        <taxon>Eukaryota</taxon>
        <taxon>Metazoa</taxon>
        <taxon>Ecdysozoa</taxon>
        <taxon>Arthropoda</taxon>
        <taxon>Hexapoda</taxon>
        <taxon>Insecta</taxon>
        <taxon>Pterygota</taxon>
        <taxon>Neoptera</taxon>
        <taxon>Endopterygota</taxon>
        <taxon>Coleoptera</taxon>
        <taxon>Polyphaga</taxon>
        <taxon>Cucujiformia</taxon>
        <taxon>Chrysomeloidea</taxon>
        <taxon>Chrysomelidae</taxon>
        <taxon>Chrysomelinae</taxon>
        <taxon>Chrysomelini</taxon>
        <taxon>Phaedon</taxon>
    </lineage>
</organism>
<dbReference type="PANTHER" id="PTHR31898:SF1">
    <property type="entry name" value="TLC DOMAIN-CONTAINING PROTEIN 5"/>
    <property type="match status" value="1"/>
</dbReference>
<evidence type="ECO:0000259" key="7">
    <source>
        <dbReference type="PROSITE" id="PS50922"/>
    </source>
</evidence>
<evidence type="ECO:0000256" key="6">
    <source>
        <dbReference type="SAM" id="Phobius"/>
    </source>
</evidence>
<dbReference type="EMBL" id="OU896708">
    <property type="protein sequence ID" value="CAG9818571.1"/>
    <property type="molecule type" value="Genomic_DNA"/>
</dbReference>
<feature type="transmembrane region" description="Helical" evidence="6">
    <location>
        <begin position="371"/>
        <end position="392"/>
    </location>
</feature>
<evidence type="ECO:0000313" key="8">
    <source>
        <dbReference type="EMBL" id="CAG9818571.1"/>
    </source>
</evidence>
<evidence type="ECO:0000256" key="1">
    <source>
        <dbReference type="ARBA" id="ARBA00004141"/>
    </source>
</evidence>
<evidence type="ECO:0000256" key="3">
    <source>
        <dbReference type="ARBA" id="ARBA00022989"/>
    </source>
</evidence>
<dbReference type="PANTHER" id="PTHR31898">
    <property type="entry name" value="TRANSMEMBRANE PROTEIN 136"/>
    <property type="match status" value="1"/>
</dbReference>
<evidence type="ECO:0000256" key="2">
    <source>
        <dbReference type="ARBA" id="ARBA00022692"/>
    </source>
</evidence>
<keyword evidence="9" id="KW-1185">Reference proteome</keyword>
<dbReference type="AlphaFoldDB" id="A0A9N9SHM1"/>
<keyword evidence="2 5" id="KW-0812">Transmembrane</keyword>
<name>A0A9N9SHM1_PHACE</name>
<dbReference type="PROSITE" id="PS50922">
    <property type="entry name" value="TLC"/>
    <property type="match status" value="1"/>
</dbReference>
<feature type="transmembrane region" description="Helical" evidence="6">
    <location>
        <begin position="259"/>
        <end position="288"/>
    </location>
</feature>
<proteinExistence type="predicted"/>
<dbReference type="SMART" id="SM00724">
    <property type="entry name" value="TLC"/>
    <property type="match status" value="1"/>
</dbReference>
<dbReference type="Pfam" id="PF03798">
    <property type="entry name" value="TRAM_LAG1_CLN8"/>
    <property type="match status" value="2"/>
</dbReference>
<accession>A0A9N9SHM1</accession>
<gene>
    <name evidence="8" type="ORF">PHAECO_LOCUS6530</name>
</gene>
<evidence type="ECO:0000256" key="5">
    <source>
        <dbReference type="PROSITE-ProRule" id="PRU00205"/>
    </source>
</evidence>
<comment type="subcellular location">
    <subcellularLocation>
        <location evidence="1">Membrane</location>
        <topology evidence="1">Multi-pass membrane protein</topology>
    </subcellularLocation>
</comment>
<dbReference type="InterPro" id="IPR006634">
    <property type="entry name" value="TLC-dom"/>
</dbReference>
<reference evidence="8" key="1">
    <citation type="submission" date="2022-01" db="EMBL/GenBank/DDBJ databases">
        <authorList>
            <person name="King R."/>
        </authorList>
    </citation>
    <scope>NUCLEOTIDE SEQUENCE</scope>
</reference>